<keyword evidence="2" id="KW-1003">Cell membrane</keyword>
<feature type="transmembrane region" description="Helical" evidence="12">
    <location>
        <begin position="156"/>
        <end position="179"/>
    </location>
</feature>
<evidence type="ECO:0000256" key="3">
    <source>
        <dbReference type="ARBA" id="ARBA00022692"/>
    </source>
</evidence>
<comment type="similarity">
    <text evidence="10">Belongs to the G-protein coupled receptor 1 family.</text>
</comment>
<evidence type="ECO:0000259" key="13">
    <source>
        <dbReference type="PROSITE" id="PS50262"/>
    </source>
</evidence>
<dbReference type="InterPro" id="IPR000276">
    <property type="entry name" value="GPCR_Rhodpsn"/>
</dbReference>
<dbReference type="EMBL" id="CAJNOM010000080">
    <property type="protein sequence ID" value="CAF1001564.1"/>
    <property type="molecule type" value="Genomic_DNA"/>
</dbReference>
<dbReference type="Proteomes" id="UP000663832">
    <property type="component" value="Unassembled WGS sequence"/>
</dbReference>
<feature type="transmembrane region" description="Helical" evidence="12">
    <location>
        <begin position="114"/>
        <end position="135"/>
    </location>
</feature>
<evidence type="ECO:0000256" key="4">
    <source>
        <dbReference type="ARBA" id="ARBA00022989"/>
    </source>
</evidence>
<sequence length="475" mass="54574">MTTYFDETISDSNHLNFLHYQNSSLLLTNDTTSVTINYLNWPVLILSILAVFGTLGNLLVCASISLDKQLQTVTNWFLFSLAIADCLVSLVVIPLSIIKDLQGSWKLPIILCNLYVFLDVLLCTTSIWHLTILSINRFLHISRPFRSRERSKCKTFLTIVLIWTFSIAISCTILILGFTDKNNILIIYNENKQFCALNNRKFIICGSIVCFCVPCILMLVTYSLTIRRLQQEAAKCYSDPDEHVVMMTQASDRLRRHRSCSKIRTSSQQYHQSTSLKDLHQSPSISTTSTSRSQTMIDVDEKLKWPITSTLPASNRQQRSFLHNTFVQKAVHVFKNGIETTSERRAMTVLGIVFFVFLVAWLPFSILNILSAVCPSCNVQTSLLNLTSWLGYIASNINPLIYTAFNVRFRRAFVSILTCQLNYFSHKRKGNNLYIFIASNNNQKQMCIDQQQQQQHQQQYYYSIRRFASKRNSFA</sequence>
<dbReference type="PANTHER" id="PTHR24248">
    <property type="entry name" value="ADRENERGIC RECEPTOR-RELATED G-PROTEIN COUPLED RECEPTOR"/>
    <property type="match status" value="1"/>
</dbReference>
<dbReference type="PANTHER" id="PTHR24248:SF125">
    <property type="entry name" value="DOPAMINE D2-LIKE RECEPTOR"/>
    <property type="match status" value="1"/>
</dbReference>
<dbReference type="PROSITE" id="PS50262">
    <property type="entry name" value="G_PROTEIN_RECEP_F1_2"/>
    <property type="match status" value="1"/>
</dbReference>
<evidence type="ECO:0000256" key="1">
    <source>
        <dbReference type="ARBA" id="ARBA00004651"/>
    </source>
</evidence>
<accession>A0A814GV81</accession>
<evidence type="ECO:0000256" key="9">
    <source>
        <dbReference type="ARBA" id="ARBA00023224"/>
    </source>
</evidence>
<reference evidence="15" key="1">
    <citation type="submission" date="2021-02" db="EMBL/GenBank/DDBJ databases">
        <authorList>
            <person name="Nowell W R."/>
        </authorList>
    </citation>
    <scope>NUCLEOTIDE SEQUENCE</scope>
</reference>
<gene>
    <name evidence="14" type="ORF">BJG266_LOCUS10510</name>
    <name evidence="15" type="ORF">QVE165_LOCUS14963</name>
</gene>
<dbReference type="Proteomes" id="UP000663877">
    <property type="component" value="Unassembled WGS sequence"/>
</dbReference>
<feature type="region of interest" description="Disordered" evidence="11">
    <location>
        <begin position="263"/>
        <end position="292"/>
    </location>
</feature>
<evidence type="ECO:0000256" key="6">
    <source>
        <dbReference type="ARBA" id="ARBA00023136"/>
    </source>
</evidence>
<evidence type="ECO:0000256" key="10">
    <source>
        <dbReference type="RuleBase" id="RU000688"/>
    </source>
</evidence>
<dbReference type="SMART" id="SM01381">
    <property type="entry name" value="7TM_GPCR_Srsx"/>
    <property type="match status" value="1"/>
</dbReference>
<evidence type="ECO:0000256" key="12">
    <source>
        <dbReference type="SAM" id="Phobius"/>
    </source>
</evidence>
<comment type="subcellular location">
    <subcellularLocation>
        <location evidence="1">Cell membrane</location>
        <topology evidence="1">Multi-pass membrane protein</topology>
    </subcellularLocation>
</comment>
<keyword evidence="4 12" id="KW-1133">Transmembrane helix</keyword>
<evidence type="ECO:0000313" key="15">
    <source>
        <dbReference type="EMBL" id="CAF1001564.1"/>
    </source>
</evidence>
<dbReference type="OrthoDB" id="5859976at2759"/>
<keyword evidence="6 12" id="KW-0472">Membrane</keyword>
<evidence type="ECO:0000256" key="2">
    <source>
        <dbReference type="ARBA" id="ARBA00022475"/>
    </source>
</evidence>
<keyword evidence="9 10" id="KW-0807">Transducer</keyword>
<dbReference type="Pfam" id="PF00001">
    <property type="entry name" value="7tm_1"/>
    <property type="match status" value="1"/>
</dbReference>
<evidence type="ECO:0000256" key="5">
    <source>
        <dbReference type="ARBA" id="ARBA00023040"/>
    </source>
</evidence>
<dbReference type="SUPFAM" id="SSF81321">
    <property type="entry name" value="Family A G protein-coupled receptor-like"/>
    <property type="match status" value="1"/>
</dbReference>
<proteinExistence type="inferred from homology"/>
<dbReference type="InterPro" id="IPR017452">
    <property type="entry name" value="GPCR_Rhodpsn_7TM"/>
</dbReference>
<keyword evidence="16" id="KW-1185">Reference proteome</keyword>
<dbReference type="GO" id="GO:0005886">
    <property type="term" value="C:plasma membrane"/>
    <property type="evidence" value="ECO:0007669"/>
    <property type="project" value="UniProtKB-SubCell"/>
</dbReference>
<feature type="transmembrane region" description="Helical" evidence="12">
    <location>
        <begin position="41"/>
        <end position="64"/>
    </location>
</feature>
<evidence type="ECO:0000256" key="11">
    <source>
        <dbReference type="SAM" id="MobiDB-lite"/>
    </source>
</evidence>
<keyword evidence="3 10" id="KW-0812">Transmembrane</keyword>
<feature type="compositionally biased region" description="Polar residues" evidence="11">
    <location>
        <begin position="263"/>
        <end position="276"/>
    </location>
</feature>
<feature type="transmembrane region" description="Helical" evidence="12">
    <location>
        <begin position="199"/>
        <end position="220"/>
    </location>
</feature>
<keyword evidence="7" id="KW-1015">Disulfide bond</keyword>
<evidence type="ECO:0000313" key="16">
    <source>
        <dbReference type="Proteomes" id="UP000663832"/>
    </source>
</evidence>
<dbReference type="GO" id="GO:0004930">
    <property type="term" value="F:G protein-coupled receptor activity"/>
    <property type="evidence" value="ECO:0007669"/>
    <property type="project" value="UniProtKB-KW"/>
</dbReference>
<keyword evidence="8 10" id="KW-0675">Receptor</keyword>
<feature type="transmembrane region" description="Helical" evidence="12">
    <location>
        <begin position="349"/>
        <end position="370"/>
    </location>
</feature>
<evidence type="ECO:0000256" key="8">
    <source>
        <dbReference type="ARBA" id="ARBA00023170"/>
    </source>
</evidence>
<comment type="caution">
    <text evidence="15">The sequence shown here is derived from an EMBL/GenBank/DDBJ whole genome shotgun (WGS) entry which is preliminary data.</text>
</comment>
<dbReference type="Gene3D" id="1.20.1070.10">
    <property type="entry name" value="Rhodopsin 7-helix transmembrane proteins"/>
    <property type="match status" value="1"/>
</dbReference>
<dbReference type="AlphaFoldDB" id="A0A814GV81"/>
<feature type="transmembrane region" description="Helical" evidence="12">
    <location>
        <begin position="76"/>
        <end position="98"/>
    </location>
</feature>
<dbReference type="GO" id="GO:0045202">
    <property type="term" value="C:synapse"/>
    <property type="evidence" value="ECO:0007669"/>
    <property type="project" value="GOC"/>
</dbReference>
<evidence type="ECO:0000313" key="14">
    <source>
        <dbReference type="EMBL" id="CAF0901752.1"/>
    </source>
</evidence>
<keyword evidence="5 10" id="KW-0297">G-protein coupled receptor</keyword>
<feature type="compositionally biased region" description="Low complexity" evidence="11">
    <location>
        <begin position="282"/>
        <end position="292"/>
    </location>
</feature>
<evidence type="ECO:0000256" key="7">
    <source>
        <dbReference type="ARBA" id="ARBA00023157"/>
    </source>
</evidence>
<dbReference type="PRINTS" id="PR00237">
    <property type="entry name" value="GPCRRHODOPSN"/>
</dbReference>
<organism evidence="15 16">
    <name type="scientific">Adineta steineri</name>
    <dbReference type="NCBI Taxonomy" id="433720"/>
    <lineage>
        <taxon>Eukaryota</taxon>
        <taxon>Metazoa</taxon>
        <taxon>Spiralia</taxon>
        <taxon>Gnathifera</taxon>
        <taxon>Rotifera</taxon>
        <taxon>Eurotatoria</taxon>
        <taxon>Bdelloidea</taxon>
        <taxon>Adinetida</taxon>
        <taxon>Adinetidae</taxon>
        <taxon>Adineta</taxon>
    </lineage>
</organism>
<dbReference type="PROSITE" id="PS00237">
    <property type="entry name" value="G_PROTEIN_RECEP_F1_1"/>
    <property type="match status" value="1"/>
</dbReference>
<dbReference type="EMBL" id="CAJNOI010000037">
    <property type="protein sequence ID" value="CAF0901752.1"/>
    <property type="molecule type" value="Genomic_DNA"/>
</dbReference>
<protein>
    <recommendedName>
        <fullName evidence="13">G-protein coupled receptors family 1 profile domain-containing protein</fullName>
    </recommendedName>
</protein>
<dbReference type="GO" id="GO:0001591">
    <property type="term" value="F:dopamine neurotransmitter receptor activity, coupled via Gi/Go"/>
    <property type="evidence" value="ECO:0007669"/>
    <property type="project" value="TreeGrafter"/>
</dbReference>
<feature type="domain" description="G-protein coupled receptors family 1 profile" evidence="13">
    <location>
        <begin position="56"/>
        <end position="402"/>
    </location>
</feature>
<dbReference type="FunFam" id="1.20.1070.10:FF:000523">
    <property type="entry name" value="5-hydroxytryptamine receptor 2B"/>
    <property type="match status" value="1"/>
</dbReference>
<name>A0A814GV81_9BILA</name>